<protein>
    <recommendedName>
        <fullName evidence="3">DUF600 family protein</fullName>
    </recommendedName>
</protein>
<evidence type="ECO:0000313" key="2">
    <source>
        <dbReference type="Proteomes" id="UP000283063"/>
    </source>
</evidence>
<dbReference type="KEGG" id="sedi:EBB79_03125"/>
<reference evidence="1 2" key="1">
    <citation type="submission" date="2018-10" db="EMBL/GenBank/DDBJ databases">
        <title>Parasedimentitalea marina sp. nov., a psychrophilic bacterium isolated from deep seawater of the New Britain Trench.</title>
        <authorList>
            <person name="Cao J."/>
        </authorList>
    </citation>
    <scope>NUCLEOTIDE SEQUENCE [LARGE SCALE GENOMIC DNA]</scope>
    <source>
        <strain evidence="1 2">W43</strain>
    </source>
</reference>
<proteinExistence type="predicted"/>
<evidence type="ECO:0008006" key="3">
    <source>
        <dbReference type="Google" id="ProtNLM"/>
    </source>
</evidence>
<dbReference type="SUPFAM" id="SSF160424">
    <property type="entry name" value="BH3703-like"/>
    <property type="match status" value="1"/>
</dbReference>
<accession>A0A3T0MYY6</accession>
<dbReference type="Proteomes" id="UP000283063">
    <property type="component" value="Chromosome"/>
</dbReference>
<dbReference type="OrthoDB" id="7692537at2"/>
<keyword evidence="2" id="KW-1185">Reference proteome</keyword>
<sequence length="132" mass="14955">MANSTQSALVFEIGEMIVEDPSVDAQPWEAISLVATYEDDGEELLGYRYLGGGGYEAVAPQNFDDLMDKLLELRQVMSEEVEGLWVQCLLQVSKPNYDFRVQYEYDDVQRWAPKSMSSTMADFAETLRPTIP</sequence>
<dbReference type="InterPro" id="IPR036170">
    <property type="entry name" value="YezG-like_sf"/>
</dbReference>
<dbReference type="AlphaFoldDB" id="A0A3T0MYY6"/>
<name>A0A3T0MYY6_9RHOB</name>
<dbReference type="EMBL" id="CP033219">
    <property type="protein sequence ID" value="AZV76986.1"/>
    <property type="molecule type" value="Genomic_DNA"/>
</dbReference>
<evidence type="ECO:0000313" key="1">
    <source>
        <dbReference type="EMBL" id="AZV76986.1"/>
    </source>
</evidence>
<dbReference type="RefSeq" id="WP_127747528.1">
    <property type="nucleotide sequence ID" value="NZ_CP033219.1"/>
</dbReference>
<organism evidence="1 2">
    <name type="scientific">Parasedimentitalea marina</name>
    <dbReference type="NCBI Taxonomy" id="2483033"/>
    <lineage>
        <taxon>Bacteria</taxon>
        <taxon>Pseudomonadati</taxon>
        <taxon>Pseudomonadota</taxon>
        <taxon>Alphaproteobacteria</taxon>
        <taxon>Rhodobacterales</taxon>
        <taxon>Paracoccaceae</taxon>
        <taxon>Parasedimentitalea</taxon>
    </lineage>
</organism>
<gene>
    <name evidence="1" type="ORF">EBB79_03125</name>
</gene>